<keyword evidence="8" id="KW-1185">Reference proteome</keyword>
<keyword evidence="5" id="KW-0063">Aspartyl esterase</keyword>
<comment type="pathway">
    <text evidence="1">Glycan metabolism; pectin degradation; 2-dehydro-3-deoxy-D-gluconate from pectin: step 1/5.</text>
</comment>
<keyword evidence="4" id="KW-0378">Hydrolase</keyword>
<dbReference type="OrthoDB" id="2019149at2759"/>
<evidence type="ECO:0000256" key="4">
    <source>
        <dbReference type="ARBA" id="ARBA00022801"/>
    </source>
</evidence>
<dbReference type="Pfam" id="PF04043">
    <property type="entry name" value="PMEI"/>
    <property type="match status" value="1"/>
</dbReference>
<dbReference type="SUPFAM" id="SSF101148">
    <property type="entry name" value="Plant invertase/pectin methylesterase inhibitor"/>
    <property type="match status" value="1"/>
</dbReference>
<reference evidence="7" key="1">
    <citation type="journal article" date="2023" name="Plant J.">
        <title>The genome of the king protea, Protea cynaroides.</title>
        <authorList>
            <person name="Chang J."/>
            <person name="Duong T.A."/>
            <person name="Schoeman C."/>
            <person name="Ma X."/>
            <person name="Roodt D."/>
            <person name="Barker N."/>
            <person name="Li Z."/>
            <person name="Van de Peer Y."/>
            <person name="Mizrachi E."/>
        </authorList>
    </citation>
    <scope>NUCLEOTIDE SEQUENCE</scope>
    <source>
        <tissue evidence="7">Young leaves</tissue>
    </source>
</reference>
<dbReference type="InterPro" id="IPR035513">
    <property type="entry name" value="Invertase/methylesterase_inhib"/>
</dbReference>
<dbReference type="NCBIfam" id="TIGR01614">
    <property type="entry name" value="PME_inhib"/>
    <property type="match status" value="1"/>
</dbReference>
<dbReference type="AlphaFoldDB" id="A0A9Q0QR57"/>
<accession>A0A9Q0QR57</accession>
<dbReference type="InterPro" id="IPR012334">
    <property type="entry name" value="Pectin_lyas_fold"/>
</dbReference>
<protein>
    <recommendedName>
        <fullName evidence="6">Pectinesterase inhibitor domain-containing protein</fullName>
    </recommendedName>
</protein>
<dbReference type="GO" id="GO:0004857">
    <property type="term" value="F:enzyme inhibitor activity"/>
    <property type="evidence" value="ECO:0007669"/>
    <property type="project" value="InterPro"/>
</dbReference>
<evidence type="ECO:0000256" key="3">
    <source>
        <dbReference type="ARBA" id="ARBA00007786"/>
    </source>
</evidence>
<dbReference type="SUPFAM" id="SSF51126">
    <property type="entry name" value="Pectin lyase-like"/>
    <property type="match status" value="1"/>
</dbReference>
<proteinExistence type="inferred from homology"/>
<dbReference type="InterPro" id="IPR000070">
    <property type="entry name" value="Pectinesterase_cat"/>
</dbReference>
<dbReference type="Pfam" id="PF01095">
    <property type="entry name" value="Pectinesterase"/>
    <property type="match status" value="1"/>
</dbReference>
<dbReference type="GO" id="GO:0030599">
    <property type="term" value="F:pectinesterase activity"/>
    <property type="evidence" value="ECO:0007669"/>
    <property type="project" value="InterPro"/>
</dbReference>
<comment type="caution">
    <text evidence="7">The sequence shown here is derived from an EMBL/GenBank/DDBJ whole genome shotgun (WGS) entry which is preliminary data.</text>
</comment>
<dbReference type="Proteomes" id="UP001141806">
    <property type="component" value="Unassembled WGS sequence"/>
</dbReference>
<comment type="similarity">
    <text evidence="3">In the C-terminal section; belongs to the pectinesterase family.</text>
</comment>
<dbReference type="CDD" id="cd15798">
    <property type="entry name" value="PMEI-like_3"/>
    <property type="match status" value="1"/>
</dbReference>
<organism evidence="7 8">
    <name type="scientific">Protea cynaroides</name>
    <dbReference type="NCBI Taxonomy" id="273540"/>
    <lineage>
        <taxon>Eukaryota</taxon>
        <taxon>Viridiplantae</taxon>
        <taxon>Streptophyta</taxon>
        <taxon>Embryophyta</taxon>
        <taxon>Tracheophyta</taxon>
        <taxon>Spermatophyta</taxon>
        <taxon>Magnoliopsida</taxon>
        <taxon>Proteales</taxon>
        <taxon>Proteaceae</taxon>
        <taxon>Protea</taxon>
    </lineage>
</organism>
<dbReference type="InterPro" id="IPR006501">
    <property type="entry name" value="Pectinesterase_inhib_dom"/>
</dbReference>
<evidence type="ECO:0000313" key="7">
    <source>
        <dbReference type="EMBL" id="KAJ4968862.1"/>
    </source>
</evidence>
<evidence type="ECO:0000256" key="1">
    <source>
        <dbReference type="ARBA" id="ARBA00005184"/>
    </source>
</evidence>
<comment type="similarity">
    <text evidence="2">In the N-terminal section; belongs to the PMEI family.</text>
</comment>
<name>A0A9Q0QR57_9MAGN</name>
<dbReference type="EMBL" id="JAMYWD010000006">
    <property type="protein sequence ID" value="KAJ4968862.1"/>
    <property type="molecule type" value="Genomic_DNA"/>
</dbReference>
<evidence type="ECO:0000259" key="6">
    <source>
        <dbReference type="SMART" id="SM00856"/>
    </source>
</evidence>
<dbReference type="PANTHER" id="PTHR31707">
    <property type="entry name" value="PECTINESTERASE"/>
    <property type="match status" value="1"/>
</dbReference>
<evidence type="ECO:0000256" key="5">
    <source>
        <dbReference type="ARBA" id="ARBA00023085"/>
    </source>
</evidence>
<gene>
    <name evidence="7" type="ORF">NE237_015563</name>
</gene>
<dbReference type="Gene3D" id="2.160.20.10">
    <property type="entry name" value="Single-stranded right-handed beta-helix, Pectin lyase-like"/>
    <property type="match status" value="1"/>
</dbReference>
<dbReference type="FunFam" id="1.20.140.40:FF:000001">
    <property type="entry name" value="Pectinesterase"/>
    <property type="match status" value="1"/>
</dbReference>
<evidence type="ECO:0000256" key="2">
    <source>
        <dbReference type="ARBA" id="ARBA00006027"/>
    </source>
</evidence>
<dbReference type="InterPro" id="IPR011050">
    <property type="entry name" value="Pectin_lyase_fold/virulence"/>
</dbReference>
<sequence length="357" mass="38768">MGDQNKKKVAVIAVSSLVLVAMVVAIAVGVSHNGNTTANAGTGEGEPVSKTKKSIKIICEPTEFKEVCVDTLSKAAGNTTEPKELVKIAYNVAINYISNATKESETLKALEKDHRASQALENCKELLEYAVNDLKQFLEEIGKPDMTKIDAFVMDLKVWLSAAITYQETCLDGFENTTGSAGETMRNALKTSGELTRNGLAIITHMSEALRSLQIPVSRRLLSTSNEADLPHLTEDGFPVWASASKRRLLQLPTNILVPNVVVAKDGSGKYKTINEALQDVPLKNPKNASFVIYIKAGVYAESVLIAKNMNNVVFVGDGPTKTKITGSKNFVDGTNTYKTATVSKYYFLKSCFQYLA</sequence>
<dbReference type="Gene3D" id="1.20.140.40">
    <property type="entry name" value="Invertase/pectin methylesterase inhibitor family protein"/>
    <property type="match status" value="1"/>
</dbReference>
<dbReference type="GO" id="GO:0042545">
    <property type="term" value="P:cell wall modification"/>
    <property type="evidence" value="ECO:0007669"/>
    <property type="project" value="InterPro"/>
</dbReference>
<dbReference type="SMART" id="SM00856">
    <property type="entry name" value="PMEI"/>
    <property type="match status" value="1"/>
</dbReference>
<feature type="domain" description="Pectinesterase inhibitor" evidence="6">
    <location>
        <begin position="50"/>
        <end position="202"/>
    </location>
</feature>
<evidence type="ECO:0000313" key="8">
    <source>
        <dbReference type="Proteomes" id="UP001141806"/>
    </source>
</evidence>